<dbReference type="Pfam" id="PF13289">
    <property type="entry name" value="SIR2_2"/>
    <property type="match status" value="1"/>
</dbReference>
<protein>
    <submittedName>
        <fullName evidence="1">Uncharacterized protein</fullName>
    </submittedName>
</protein>
<dbReference type="RefSeq" id="WP_109257636.1">
    <property type="nucleotide sequence ID" value="NZ_JRFS01000011.1"/>
</dbReference>
<accession>A0A2U2EI97</accession>
<evidence type="ECO:0000313" key="2">
    <source>
        <dbReference type="Proteomes" id="UP000245905"/>
    </source>
</evidence>
<dbReference type="EMBL" id="JRFS01000011">
    <property type="protein sequence ID" value="PWE84198.1"/>
    <property type="molecule type" value="Genomic_DNA"/>
</dbReference>
<dbReference type="PIRSF" id="PIRSF014677">
    <property type="entry name" value="UCP014677"/>
    <property type="match status" value="1"/>
</dbReference>
<reference evidence="1 2" key="1">
    <citation type="submission" date="2014-09" db="EMBL/GenBank/DDBJ databases">
        <title>Butyrate-producing bacteria isolated from human gut.</title>
        <authorList>
            <person name="Zhang Q."/>
            <person name="Zhao L."/>
        </authorList>
    </citation>
    <scope>NUCLEOTIDE SEQUENCE [LARGE SCALE GENOMIC DNA]</scope>
    <source>
        <strain evidence="1 2">R22</strain>
    </source>
</reference>
<dbReference type="AlphaFoldDB" id="A0A2U2EI97"/>
<dbReference type="InterPro" id="IPR011202">
    <property type="entry name" value="UCP014677"/>
</dbReference>
<comment type="caution">
    <text evidence="1">The sequence shown here is derived from an EMBL/GenBank/DDBJ whole genome shotgun (WGS) entry which is preliminary data.</text>
</comment>
<name>A0A2U2EI97_9FIRM</name>
<dbReference type="Proteomes" id="UP000245905">
    <property type="component" value="Unassembled WGS sequence"/>
</dbReference>
<organism evidence="1 2">
    <name type="scientific">Agathobacter rectalis</name>
    <dbReference type="NCBI Taxonomy" id="39491"/>
    <lineage>
        <taxon>Bacteria</taxon>
        <taxon>Bacillati</taxon>
        <taxon>Bacillota</taxon>
        <taxon>Clostridia</taxon>
        <taxon>Lachnospirales</taxon>
        <taxon>Lachnospiraceae</taxon>
        <taxon>Agathobacter</taxon>
    </lineage>
</organism>
<gene>
    <name evidence="1" type="ORF">LD38_06305</name>
</gene>
<sequence length="522" mass="60748">MKIEDVIEKFNTTPFLFLGSGVTRRYYNLPDWRGLLKHFAYEIKTDDFIYSAYENKASKEENPEGLLPKVAEMIQIDYDEKWFRDPSIRTLNDDMLAKVKEGLSPFKAEIATYIKNNSIVVEEYESEIEMLAKLSEKNIAGVITTNYDDFVENNFNGYTKYVGQRQLVFSAIQGIAEIFKIHGSIEEPGSLIINEQDYIDFDKRSPYLAAKLMTIFMEYPIIFMGYSISDTNIQKIIKSIIDCLDVQQLKMLEDRFVFVEYQPGKVGSEVTPYTIMIDDKPLAMTKIVVEDFKLIYKALEGKKSKLPVRILRRFKQELYDFTVTNMPTASMRVASIEDDRVKDEEFVMAIGKFSDYGLRGLHGLKADEWYRNIVIQDIEFSADDLLKYAFDDLIKQNSGRLPVNKYLSEATGEYPECVELAEKQNFDSIISATIKKNRNKLGVYKSVKQIWENEKMFIERATYLIAHLEEQDIDIQELENVLKEIFEHDVNVLQNSKPAIRTNVRRLIMIYDYLKWGNKRTS</sequence>
<evidence type="ECO:0000313" key="1">
    <source>
        <dbReference type="EMBL" id="PWE84198.1"/>
    </source>
</evidence>
<proteinExistence type="predicted"/>